<dbReference type="STRING" id="1499687.BN1080_01621"/>
<proteinExistence type="predicted"/>
<organism evidence="1 2">
    <name type="scientific">Planococcus massiliensis</name>
    <dbReference type="NCBI Taxonomy" id="1499687"/>
    <lineage>
        <taxon>Bacteria</taxon>
        <taxon>Bacillati</taxon>
        <taxon>Bacillota</taxon>
        <taxon>Bacilli</taxon>
        <taxon>Bacillales</taxon>
        <taxon>Caryophanaceae</taxon>
        <taxon>Planococcus</taxon>
    </lineage>
</organism>
<accession>A0A098EK60</accession>
<keyword evidence="2" id="KW-1185">Reference proteome</keyword>
<dbReference type="Proteomes" id="UP000043699">
    <property type="component" value="Unassembled WGS sequence"/>
</dbReference>
<reference evidence="1 2" key="1">
    <citation type="submission" date="2014-09" db="EMBL/GenBank/DDBJ databases">
        <authorList>
            <person name="Urmite Genomes Urmite Genomes"/>
        </authorList>
    </citation>
    <scope>NUCLEOTIDE SEQUENCE [LARGE SCALE GENOMIC DNA]</scope>
    <source>
        <strain evidence="1 2">ES2</strain>
    </source>
</reference>
<dbReference type="AlphaFoldDB" id="A0A098EK60"/>
<dbReference type="OrthoDB" id="2454083at2"/>
<protein>
    <submittedName>
        <fullName evidence="1">Uncharacterized protein</fullName>
    </submittedName>
</protein>
<dbReference type="RefSeq" id="WP_052651479.1">
    <property type="nucleotide sequence ID" value="NZ_CCXS01000001.1"/>
</dbReference>
<evidence type="ECO:0000313" key="1">
    <source>
        <dbReference type="EMBL" id="CEG22688.1"/>
    </source>
</evidence>
<dbReference type="EMBL" id="CCXS01000001">
    <property type="protein sequence ID" value="CEG22688.1"/>
    <property type="molecule type" value="Genomic_DNA"/>
</dbReference>
<gene>
    <name evidence="1" type="ORF">BN1080_01621</name>
</gene>
<evidence type="ECO:0000313" key="2">
    <source>
        <dbReference type="Proteomes" id="UP000043699"/>
    </source>
</evidence>
<name>A0A098EK60_9BACL</name>
<sequence length="81" mass="9245">MIDAYRKLWKNRAGVLEIETDAQLEQAIRIELKDELTHPRIRKPVAEKLAFAAERIGQSDLAETEKAQLLDLYKKIAAQLG</sequence>